<gene>
    <name evidence="1" type="ORF">PIB30_006840</name>
</gene>
<evidence type="ECO:0000313" key="1">
    <source>
        <dbReference type="EMBL" id="MED6167869.1"/>
    </source>
</evidence>
<comment type="caution">
    <text evidence="1">The sequence shown here is derived from an EMBL/GenBank/DDBJ whole genome shotgun (WGS) entry which is preliminary data.</text>
</comment>
<sequence length="128" mass="14082">MPSSLSFCLQLSPPSLTMSSPSSFATASTPAIAFSTTVNFIFRSECSQPNSVPLAKLVSYRVEIDGEKLDQRYPNLHLDSGGSIVETISTHGQKKQGKPPRISAPPMRLSYSKIAMLKWTISSRCRFR</sequence>
<reference evidence="1 2" key="1">
    <citation type="journal article" date="2023" name="Plants (Basel)">
        <title>Bridging the Gap: Combining Genomics and Transcriptomics Approaches to Understand Stylosanthes scabra, an Orphan Legume from the Brazilian Caatinga.</title>
        <authorList>
            <person name="Ferreira-Neto J.R.C."/>
            <person name="da Silva M.D."/>
            <person name="Binneck E."/>
            <person name="de Melo N.F."/>
            <person name="da Silva R.H."/>
            <person name="de Melo A.L.T.M."/>
            <person name="Pandolfi V."/>
            <person name="Bustamante F.O."/>
            <person name="Brasileiro-Vidal A.C."/>
            <person name="Benko-Iseppon A.M."/>
        </authorList>
    </citation>
    <scope>NUCLEOTIDE SEQUENCE [LARGE SCALE GENOMIC DNA]</scope>
    <source>
        <tissue evidence="1">Leaves</tissue>
    </source>
</reference>
<dbReference type="EMBL" id="JASCZI010151049">
    <property type="protein sequence ID" value="MED6167869.1"/>
    <property type="molecule type" value="Genomic_DNA"/>
</dbReference>
<organism evidence="1 2">
    <name type="scientific">Stylosanthes scabra</name>
    <dbReference type="NCBI Taxonomy" id="79078"/>
    <lineage>
        <taxon>Eukaryota</taxon>
        <taxon>Viridiplantae</taxon>
        <taxon>Streptophyta</taxon>
        <taxon>Embryophyta</taxon>
        <taxon>Tracheophyta</taxon>
        <taxon>Spermatophyta</taxon>
        <taxon>Magnoliopsida</taxon>
        <taxon>eudicotyledons</taxon>
        <taxon>Gunneridae</taxon>
        <taxon>Pentapetalae</taxon>
        <taxon>rosids</taxon>
        <taxon>fabids</taxon>
        <taxon>Fabales</taxon>
        <taxon>Fabaceae</taxon>
        <taxon>Papilionoideae</taxon>
        <taxon>50 kb inversion clade</taxon>
        <taxon>dalbergioids sensu lato</taxon>
        <taxon>Dalbergieae</taxon>
        <taxon>Pterocarpus clade</taxon>
        <taxon>Stylosanthes</taxon>
    </lineage>
</organism>
<name>A0ABU6V3E7_9FABA</name>
<protein>
    <submittedName>
        <fullName evidence="1">Uncharacterized protein</fullName>
    </submittedName>
</protein>
<dbReference type="Proteomes" id="UP001341840">
    <property type="component" value="Unassembled WGS sequence"/>
</dbReference>
<accession>A0ABU6V3E7</accession>
<proteinExistence type="predicted"/>
<keyword evidence="2" id="KW-1185">Reference proteome</keyword>
<evidence type="ECO:0000313" key="2">
    <source>
        <dbReference type="Proteomes" id="UP001341840"/>
    </source>
</evidence>